<feature type="compositionally biased region" description="Basic and acidic residues" evidence="3">
    <location>
        <begin position="445"/>
        <end position="460"/>
    </location>
</feature>
<evidence type="ECO:0000259" key="4">
    <source>
        <dbReference type="PROSITE" id="PS51082"/>
    </source>
</evidence>
<keyword evidence="6" id="KW-1185">Reference proteome</keyword>
<dbReference type="PANTHER" id="PTHR23330">
    <property type="entry name" value="P300 TRANSCRIPTIONAL COFACTOR JMY-RELATED"/>
    <property type="match status" value="1"/>
</dbReference>
<feature type="compositionally biased region" description="Acidic residues" evidence="3">
    <location>
        <begin position="473"/>
        <end position="482"/>
    </location>
</feature>
<gene>
    <name evidence="5" type="ORF">NHX12_006461</name>
</gene>
<dbReference type="GO" id="GO:0003779">
    <property type="term" value="F:actin binding"/>
    <property type="evidence" value="ECO:0007669"/>
    <property type="project" value="InterPro"/>
</dbReference>
<evidence type="ECO:0000256" key="3">
    <source>
        <dbReference type="SAM" id="MobiDB-lite"/>
    </source>
</evidence>
<dbReference type="Pfam" id="PF15871">
    <property type="entry name" value="JMY"/>
    <property type="match status" value="1"/>
</dbReference>
<sequence>MVLLLEIYQEEDQAYQDLVTTATVFFQYLLQPFRDMRELACLYKMEILKLLDYEELGPKRMSALENEAEEWRRRAEEAISSIQDITVRYFIQTSKALAGMVKQMEEDKGRFGASAWASATPRLEKLRFLLAKETLQHMRASEMCLNRKKNSIRGRALGGVSPGDQPQQESVDQLELLFYEAQLELYDTKFEILKNEEQLLMAQIDTLRRQIKELNEEVVYYDVCEDQEELQSLVQTGLQHTDSSSSSARQLKRRLMKLETKRGSICSRRDQCVEANRHKECAAEHSSMLFSQHHHVHLKRELRSFREKRQGHYVLKTPHSKMATAEPLCPDSSQPMSFISLDPTPPLPPPSKTPKKKPPAVPHAASPDTPMPLSVKEAPPFPAKNTLKQNIGTMDEVMASLQRGRIQLRKVPALGTGPPPGNPRDGLMTAIRHGVTLKKVVRQPTAEHDDSQDNDLERSIKAAMRRMKKVSADSDEDSDEDEMHNSDWDS</sequence>
<dbReference type="InterPro" id="IPR003124">
    <property type="entry name" value="WH2_dom"/>
</dbReference>
<feature type="region of interest" description="Disordered" evidence="3">
    <location>
        <begin position="441"/>
        <end position="490"/>
    </location>
</feature>
<dbReference type="GO" id="GO:0006888">
    <property type="term" value="P:endoplasmic reticulum to Golgi vesicle-mediated transport"/>
    <property type="evidence" value="ECO:0007669"/>
    <property type="project" value="TreeGrafter"/>
</dbReference>
<evidence type="ECO:0000256" key="2">
    <source>
        <dbReference type="SAM" id="Coils"/>
    </source>
</evidence>
<dbReference type="PANTHER" id="PTHR23330:SF6">
    <property type="entry name" value="WASP HOMOLOG-ASSOCIATED PROTEIN WITH ACTIN, MEMBRANES AND MICROTUBULES"/>
    <property type="match status" value="1"/>
</dbReference>
<name>A0A9Q0ICW3_9TELE</name>
<dbReference type="EMBL" id="JANIIK010000112">
    <property type="protein sequence ID" value="KAJ3594129.1"/>
    <property type="molecule type" value="Genomic_DNA"/>
</dbReference>
<reference evidence="5" key="1">
    <citation type="submission" date="2022-07" db="EMBL/GenBank/DDBJ databases">
        <title>Chromosome-level genome of Muraenolepis orangiensis.</title>
        <authorList>
            <person name="Kim J."/>
        </authorList>
    </citation>
    <scope>NUCLEOTIDE SEQUENCE</scope>
    <source>
        <strain evidence="5">KU_S4_2022</strain>
        <tissue evidence="5">Muscle</tissue>
    </source>
</reference>
<evidence type="ECO:0000313" key="5">
    <source>
        <dbReference type="EMBL" id="KAJ3594129.1"/>
    </source>
</evidence>
<comment type="caution">
    <text evidence="5">The sequence shown here is derived from an EMBL/GenBank/DDBJ whole genome shotgun (WGS) entry which is preliminary data.</text>
</comment>
<feature type="compositionally biased region" description="Pro residues" evidence="3">
    <location>
        <begin position="343"/>
        <end position="352"/>
    </location>
</feature>
<dbReference type="PROSITE" id="PS51082">
    <property type="entry name" value="WH2"/>
    <property type="match status" value="1"/>
</dbReference>
<evidence type="ECO:0000256" key="1">
    <source>
        <dbReference type="ARBA" id="ARBA00023054"/>
    </source>
</evidence>
<feature type="coiled-coil region" evidence="2">
    <location>
        <begin position="190"/>
        <end position="217"/>
    </location>
</feature>
<organism evidence="5 6">
    <name type="scientific">Muraenolepis orangiensis</name>
    <name type="common">Patagonian moray cod</name>
    <dbReference type="NCBI Taxonomy" id="630683"/>
    <lineage>
        <taxon>Eukaryota</taxon>
        <taxon>Metazoa</taxon>
        <taxon>Chordata</taxon>
        <taxon>Craniata</taxon>
        <taxon>Vertebrata</taxon>
        <taxon>Euteleostomi</taxon>
        <taxon>Actinopterygii</taxon>
        <taxon>Neopterygii</taxon>
        <taxon>Teleostei</taxon>
        <taxon>Neoteleostei</taxon>
        <taxon>Acanthomorphata</taxon>
        <taxon>Zeiogadaria</taxon>
        <taxon>Gadariae</taxon>
        <taxon>Gadiformes</taxon>
        <taxon>Muraenolepidoidei</taxon>
        <taxon>Muraenolepididae</taxon>
        <taxon>Muraenolepis</taxon>
    </lineage>
</organism>
<dbReference type="GO" id="GO:0034314">
    <property type="term" value="P:Arp2/3 complex-mediated actin nucleation"/>
    <property type="evidence" value="ECO:0007669"/>
    <property type="project" value="TreeGrafter"/>
</dbReference>
<dbReference type="GO" id="GO:0033116">
    <property type="term" value="C:endoplasmic reticulum-Golgi intermediate compartment membrane"/>
    <property type="evidence" value="ECO:0007669"/>
    <property type="project" value="TreeGrafter"/>
</dbReference>
<evidence type="ECO:0000313" key="6">
    <source>
        <dbReference type="Proteomes" id="UP001148018"/>
    </source>
</evidence>
<dbReference type="Gene3D" id="6.10.280.150">
    <property type="match status" value="1"/>
</dbReference>
<feature type="region of interest" description="Disordered" evidence="3">
    <location>
        <begin position="324"/>
        <end position="381"/>
    </location>
</feature>
<keyword evidence="1 2" id="KW-0175">Coiled coil</keyword>
<dbReference type="OrthoDB" id="6284683at2759"/>
<feature type="domain" description="WH2" evidence="4">
    <location>
        <begin position="423"/>
        <end position="440"/>
    </location>
</feature>
<dbReference type="Proteomes" id="UP001148018">
    <property type="component" value="Unassembled WGS sequence"/>
</dbReference>
<dbReference type="GO" id="GO:0071933">
    <property type="term" value="F:Arp2/3 complex binding"/>
    <property type="evidence" value="ECO:0007669"/>
    <property type="project" value="TreeGrafter"/>
</dbReference>
<proteinExistence type="predicted"/>
<dbReference type="InterPro" id="IPR031738">
    <property type="entry name" value="JMY/WHAMM"/>
</dbReference>
<dbReference type="AlphaFoldDB" id="A0A9Q0ICW3"/>
<protein>
    <recommendedName>
        <fullName evidence="4">WH2 domain-containing protein</fullName>
    </recommendedName>
</protein>
<accession>A0A9Q0ICW3</accession>